<name>A0A4R6DE81_9MICO</name>
<dbReference type="AlphaFoldDB" id="A0A4R6DE81"/>
<gene>
    <name evidence="1" type="ORF">EDF64_11119</name>
</gene>
<accession>A0A4R6DE81</accession>
<proteinExistence type="predicted"/>
<dbReference type="EMBL" id="SNVW01000011">
    <property type="protein sequence ID" value="TDN42544.1"/>
    <property type="molecule type" value="Genomic_DNA"/>
</dbReference>
<protein>
    <submittedName>
        <fullName evidence="1">Uncharacterized protein</fullName>
    </submittedName>
</protein>
<comment type="caution">
    <text evidence="1">The sequence shown here is derived from an EMBL/GenBank/DDBJ whole genome shotgun (WGS) entry which is preliminary data.</text>
</comment>
<evidence type="ECO:0000313" key="2">
    <source>
        <dbReference type="Proteomes" id="UP000295764"/>
    </source>
</evidence>
<sequence>MAERASEQDDILQSNTAALKRLRGQETEDELRSAAELIRLLETIPDLFAKAEQLSKVRSERRSVMSADDARSNPLQLSHMVQFCMLVGIDNLQALRQLMHPDDAEQLTVPIVAMYPLLRSVIESAAQALWLLDSESQRERLTRLVRARSTELAYEQELAREIARSLPAGSERQEMEKKAKQNRRRGRSYIVDVIERNGLDRSECDVTMPGYGPLVEAAGDRVGINGNLLRSVWQYVSGLTHPSTARATSAATLIEIAPPRGNIRSTRMEANVGQLTIILPIALKMYRSADRLRRFRMLQVPRADS</sequence>
<reference evidence="1 2" key="1">
    <citation type="submission" date="2019-03" db="EMBL/GenBank/DDBJ databases">
        <title>Genomic analyses of the natural microbiome of Caenorhabditis elegans.</title>
        <authorList>
            <person name="Samuel B."/>
        </authorList>
    </citation>
    <scope>NUCLEOTIDE SEQUENCE [LARGE SCALE GENOMIC DNA]</scope>
    <source>
        <strain evidence="1 2">JUb65</strain>
    </source>
</reference>
<dbReference type="RefSeq" id="WP_133520651.1">
    <property type="nucleotide sequence ID" value="NZ_SNVW01000011.1"/>
</dbReference>
<dbReference type="OrthoDB" id="5081697at2"/>
<evidence type="ECO:0000313" key="1">
    <source>
        <dbReference type="EMBL" id="TDN42544.1"/>
    </source>
</evidence>
<organism evidence="1 2">
    <name type="scientific">Curtobacterium flaccumfaciens</name>
    <dbReference type="NCBI Taxonomy" id="2035"/>
    <lineage>
        <taxon>Bacteria</taxon>
        <taxon>Bacillati</taxon>
        <taxon>Actinomycetota</taxon>
        <taxon>Actinomycetes</taxon>
        <taxon>Micrococcales</taxon>
        <taxon>Microbacteriaceae</taxon>
        <taxon>Curtobacterium</taxon>
    </lineage>
</organism>
<dbReference type="Proteomes" id="UP000295764">
    <property type="component" value="Unassembled WGS sequence"/>
</dbReference>